<keyword evidence="2" id="KW-1133">Transmembrane helix</keyword>
<accession>A0A183EP54</accession>
<organism evidence="6">
    <name type="scientific">Gongylonema pulchrum</name>
    <dbReference type="NCBI Taxonomy" id="637853"/>
    <lineage>
        <taxon>Eukaryota</taxon>
        <taxon>Metazoa</taxon>
        <taxon>Ecdysozoa</taxon>
        <taxon>Nematoda</taxon>
        <taxon>Chromadorea</taxon>
        <taxon>Rhabditida</taxon>
        <taxon>Spirurina</taxon>
        <taxon>Spiruromorpha</taxon>
        <taxon>Spiruroidea</taxon>
        <taxon>Gongylonematidae</taxon>
        <taxon>Gongylonema</taxon>
    </lineage>
</organism>
<evidence type="ECO:0000256" key="2">
    <source>
        <dbReference type="SAM" id="Phobius"/>
    </source>
</evidence>
<dbReference type="OrthoDB" id="5793798at2759"/>
<protein>
    <submittedName>
        <fullName evidence="4 6">Uncharacterized protein</fullName>
    </submittedName>
</protein>
<feature type="signal peptide" evidence="3">
    <location>
        <begin position="1"/>
        <end position="16"/>
    </location>
</feature>
<sequence>MIKICLTLNILFCILAQSMVLFAGGCVVAPIYRLWLLKNVSAKTVTNNSTKIIRNTCRKIQGRFLLASFICGPLCTGLYVYFNSLDRKRAKELCYQIRCTEQMMVWKNPRSSSDNQPKDEASSHITAVFKFQDRAAFSLGFIGWYWKRFQGAVDGINLASLYAAYYFTVQKKLTNAPSTDKIKPSQRPGTLEEAEEAKKTLSFLTKRTPASITPGSSSPNLE</sequence>
<dbReference type="InterPro" id="IPR013869">
    <property type="entry name" value="DUF1757"/>
</dbReference>
<dbReference type="Proteomes" id="UP000271098">
    <property type="component" value="Unassembled WGS sequence"/>
</dbReference>
<feature type="chain" id="PRO_5043139240" evidence="3">
    <location>
        <begin position="17"/>
        <end position="222"/>
    </location>
</feature>
<dbReference type="PROSITE" id="PS51257">
    <property type="entry name" value="PROKAR_LIPOPROTEIN"/>
    <property type="match status" value="1"/>
</dbReference>
<feature type="compositionally biased region" description="Polar residues" evidence="1">
    <location>
        <begin position="202"/>
        <end position="222"/>
    </location>
</feature>
<feature type="region of interest" description="Disordered" evidence="1">
    <location>
        <begin position="177"/>
        <end position="222"/>
    </location>
</feature>
<evidence type="ECO:0000256" key="3">
    <source>
        <dbReference type="SAM" id="SignalP"/>
    </source>
</evidence>
<gene>
    <name evidence="4" type="ORF">GPUH_LOCUS22744</name>
</gene>
<dbReference type="PANTHER" id="PTHR38636">
    <property type="entry name" value="PROTEIN CBG20488"/>
    <property type="match status" value="1"/>
</dbReference>
<dbReference type="WBParaSite" id="GPUH_0002277201-mRNA-1">
    <property type="protein sequence ID" value="GPUH_0002277201-mRNA-1"/>
    <property type="gene ID" value="GPUH_0002277201"/>
</dbReference>
<name>A0A183EP54_9BILA</name>
<dbReference type="PANTHER" id="PTHR38636:SF2">
    <property type="entry name" value="TRANSCELLULAR CHAPERONE SIGNALING (X)CROSS TISSUE"/>
    <property type="match status" value="1"/>
</dbReference>
<feature type="transmembrane region" description="Helical" evidence="2">
    <location>
        <begin position="64"/>
        <end position="82"/>
    </location>
</feature>
<dbReference type="Pfam" id="PF08560">
    <property type="entry name" value="DUF1757"/>
    <property type="match status" value="2"/>
</dbReference>
<evidence type="ECO:0000313" key="4">
    <source>
        <dbReference type="EMBL" id="VDN40480.1"/>
    </source>
</evidence>
<keyword evidence="3" id="KW-0732">Signal</keyword>
<reference evidence="4 5" key="2">
    <citation type="submission" date="2018-11" db="EMBL/GenBank/DDBJ databases">
        <authorList>
            <consortium name="Pathogen Informatics"/>
        </authorList>
    </citation>
    <scope>NUCLEOTIDE SEQUENCE [LARGE SCALE GENOMIC DNA]</scope>
</reference>
<keyword evidence="2" id="KW-0472">Membrane</keyword>
<dbReference type="EMBL" id="UYRT01095847">
    <property type="protein sequence ID" value="VDN40480.1"/>
    <property type="molecule type" value="Genomic_DNA"/>
</dbReference>
<keyword evidence="2" id="KW-0812">Transmembrane</keyword>
<evidence type="ECO:0000313" key="5">
    <source>
        <dbReference type="Proteomes" id="UP000271098"/>
    </source>
</evidence>
<dbReference type="AlphaFoldDB" id="A0A183EP54"/>
<reference evidence="6" key="1">
    <citation type="submission" date="2016-06" db="UniProtKB">
        <authorList>
            <consortium name="WormBaseParasite"/>
        </authorList>
    </citation>
    <scope>IDENTIFICATION</scope>
</reference>
<keyword evidence="5" id="KW-1185">Reference proteome</keyword>
<proteinExistence type="predicted"/>
<evidence type="ECO:0000313" key="6">
    <source>
        <dbReference type="WBParaSite" id="GPUH_0002277201-mRNA-1"/>
    </source>
</evidence>
<evidence type="ECO:0000256" key="1">
    <source>
        <dbReference type="SAM" id="MobiDB-lite"/>
    </source>
</evidence>